<accession>A0A1D7TW37</accession>
<dbReference type="AlphaFoldDB" id="A0A1D7TW37"/>
<gene>
    <name evidence="1" type="ORF">BHK69_01375</name>
</gene>
<organism evidence="1 2">
    <name type="scientific">Bosea vaviloviae</name>
    <dbReference type="NCBI Taxonomy" id="1526658"/>
    <lineage>
        <taxon>Bacteria</taxon>
        <taxon>Pseudomonadati</taxon>
        <taxon>Pseudomonadota</taxon>
        <taxon>Alphaproteobacteria</taxon>
        <taxon>Hyphomicrobiales</taxon>
        <taxon>Boseaceae</taxon>
        <taxon>Bosea</taxon>
    </lineage>
</organism>
<reference evidence="1 2" key="1">
    <citation type="journal article" date="2015" name="Antonie Van Leeuwenhoek">
        <title>Bosea vaviloviae sp. nov., a new species of slow-growing rhizobia isolated from nodules of the relict species Vavilovia formosa (Stev.) Fed.</title>
        <authorList>
            <person name="Safronova V.I."/>
            <person name="Kuznetsova I.G."/>
            <person name="Sazanova A.L."/>
            <person name="Kimeklis A.K."/>
            <person name="Belimov A.A."/>
            <person name="Andronov E.E."/>
            <person name="Pinaev A.G."/>
            <person name="Chizhevskaya E.P."/>
            <person name="Pukhaev A.R."/>
            <person name="Popov K.P."/>
            <person name="Willems A."/>
            <person name="Tikhonovich I.A."/>
        </authorList>
    </citation>
    <scope>NUCLEOTIDE SEQUENCE [LARGE SCALE GENOMIC DNA]</scope>
    <source>
        <strain evidence="1 2">Vaf18</strain>
    </source>
</reference>
<dbReference type="EMBL" id="CP017147">
    <property type="protein sequence ID" value="AOO79328.1"/>
    <property type="molecule type" value="Genomic_DNA"/>
</dbReference>
<dbReference type="Proteomes" id="UP000094969">
    <property type="component" value="Chromosome"/>
</dbReference>
<dbReference type="STRING" id="1526658.BHK69_01375"/>
<name>A0A1D7TW37_9HYPH</name>
<protein>
    <submittedName>
        <fullName evidence="1">Uncharacterized protein</fullName>
    </submittedName>
</protein>
<keyword evidence="2" id="KW-1185">Reference proteome</keyword>
<sequence length="125" mass="13712">MNDGRLVYGVENSDITKFVVIFSKKRSRVEILIDIRPKAGKFGDKTPISFQTGIEKRHYTAVLTELDGISGTDVELSIPLSAKLFDLLEGGETILAQVEGAQVRLPPFGTQRAEASRAFRKNCAG</sequence>
<evidence type="ECO:0000313" key="1">
    <source>
        <dbReference type="EMBL" id="AOO79328.1"/>
    </source>
</evidence>
<evidence type="ECO:0000313" key="2">
    <source>
        <dbReference type="Proteomes" id="UP000094969"/>
    </source>
</evidence>
<proteinExistence type="predicted"/>
<dbReference type="KEGG" id="bvv:BHK69_01375"/>